<evidence type="ECO:0000313" key="3">
    <source>
        <dbReference type="EMBL" id="OJJ78579.1"/>
    </source>
</evidence>
<gene>
    <name evidence="3" type="ORF">ASPGLDRAFT_53508</name>
</gene>
<protein>
    <recommendedName>
        <fullName evidence="5">Mid2 domain-containing protein</fullName>
    </recommendedName>
</protein>
<dbReference type="GeneID" id="34464258"/>
<evidence type="ECO:0000256" key="1">
    <source>
        <dbReference type="SAM" id="MobiDB-lite"/>
    </source>
</evidence>
<organism evidence="3 4">
    <name type="scientific">Aspergillus glaucus CBS 516.65</name>
    <dbReference type="NCBI Taxonomy" id="1160497"/>
    <lineage>
        <taxon>Eukaryota</taxon>
        <taxon>Fungi</taxon>
        <taxon>Dikarya</taxon>
        <taxon>Ascomycota</taxon>
        <taxon>Pezizomycotina</taxon>
        <taxon>Eurotiomycetes</taxon>
        <taxon>Eurotiomycetidae</taxon>
        <taxon>Eurotiales</taxon>
        <taxon>Aspergillaceae</taxon>
        <taxon>Aspergillus</taxon>
        <taxon>Aspergillus subgen. Aspergillus</taxon>
    </lineage>
</organism>
<evidence type="ECO:0000313" key="4">
    <source>
        <dbReference type="Proteomes" id="UP000184300"/>
    </source>
</evidence>
<evidence type="ECO:0000256" key="2">
    <source>
        <dbReference type="SAM" id="Phobius"/>
    </source>
</evidence>
<dbReference type="STRING" id="1160497.A0A1L9V411"/>
<accession>A0A1L9V411</accession>
<sequence length="196" mass="20282">MANGLCMNAGHVQPYGFSRAACTDLNWGTGCPQVCIGESDNPNGGCAIIPLEANGEDTTYCCNAITSNGSAAVCANKEDSFKLASGTAIQGRAYLSNLTAKDSGNNNNRDVAIGAGVGVPLGVLFLTALGWALFERKKRHALLNSAAAAAPFPGQQPGPGGQTVMPQGMAAPAPATRLQELEATKHPRPQELEARW</sequence>
<keyword evidence="2" id="KW-0472">Membrane</keyword>
<dbReference type="Proteomes" id="UP000184300">
    <property type="component" value="Unassembled WGS sequence"/>
</dbReference>
<name>A0A1L9V411_ASPGL</name>
<feature type="transmembrane region" description="Helical" evidence="2">
    <location>
        <begin position="111"/>
        <end position="134"/>
    </location>
</feature>
<proteinExistence type="predicted"/>
<dbReference type="AlphaFoldDB" id="A0A1L9V411"/>
<keyword evidence="2" id="KW-1133">Transmembrane helix</keyword>
<evidence type="ECO:0008006" key="5">
    <source>
        <dbReference type="Google" id="ProtNLM"/>
    </source>
</evidence>
<keyword evidence="4" id="KW-1185">Reference proteome</keyword>
<dbReference type="EMBL" id="KV878932">
    <property type="protein sequence ID" value="OJJ78579.1"/>
    <property type="molecule type" value="Genomic_DNA"/>
</dbReference>
<dbReference type="OrthoDB" id="5215637at2759"/>
<dbReference type="VEuPathDB" id="FungiDB:ASPGLDRAFT_53508"/>
<keyword evidence="2" id="KW-0812">Transmembrane</keyword>
<feature type="region of interest" description="Disordered" evidence="1">
    <location>
        <begin position="151"/>
        <end position="175"/>
    </location>
</feature>
<reference evidence="4" key="1">
    <citation type="journal article" date="2017" name="Genome Biol.">
        <title>Comparative genomics reveals high biological diversity and specific adaptations in the industrially and medically important fungal genus Aspergillus.</title>
        <authorList>
            <person name="de Vries R.P."/>
            <person name="Riley R."/>
            <person name="Wiebenga A."/>
            <person name="Aguilar-Osorio G."/>
            <person name="Amillis S."/>
            <person name="Uchima C.A."/>
            <person name="Anderluh G."/>
            <person name="Asadollahi M."/>
            <person name="Askin M."/>
            <person name="Barry K."/>
            <person name="Battaglia E."/>
            <person name="Bayram O."/>
            <person name="Benocci T."/>
            <person name="Braus-Stromeyer S.A."/>
            <person name="Caldana C."/>
            <person name="Canovas D."/>
            <person name="Cerqueira G.C."/>
            <person name="Chen F."/>
            <person name="Chen W."/>
            <person name="Choi C."/>
            <person name="Clum A."/>
            <person name="Dos Santos R.A."/>
            <person name="Damasio A.R."/>
            <person name="Diallinas G."/>
            <person name="Emri T."/>
            <person name="Fekete E."/>
            <person name="Flipphi M."/>
            <person name="Freyberg S."/>
            <person name="Gallo A."/>
            <person name="Gournas C."/>
            <person name="Habgood R."/>
            <person name="Hainaut M."/>
            <person name="Harispe M.L."/>
            <person name="Henrissat B."/>
            <person name="Hilden K.S."/>
            <person name="Hope R."/>
            <person name="Hossain A."/>
            <person name="Karabika E."/>
            <person name="Karaffa L."/>
            <person name="Karanyi Z."/>
            <person name="Krasevec N."/>
            <person name="Kuo A."/>
            <person name="Kusch H."/>
            <person name="LaButti K."/>
            <person name="Lagendijk E.L."/>
            <person name="Lapidus A."/>
            <person name="Levasseur A."/>
            <person name="Lindquist E."/>
            <person name="Lipzen A."/>
            <person name="Logrieco A.F."/>
            <person name="MacCabe A."/>
            <person name="Maekelae M.R."/>
            <person name="Malavazi I."/>
            <person name="Melin P."/>
            <person name="Meyer V."/>
            <person name="Mielnichuk N."/>
            <person name="Miskei M."/>
            <person name="Molnar A.P."/>
            <person name="Mule G."/>
            <person name="Ngan C.Y."/>
            <person name="Orejas M."/>
            <person name="Orosz E."/>
            <person name="Ouedraogo J.P."/>
            <person name="Overkamp K.M."/>
            <person name="Park H.-S."/>
            <person name="Perrone G."/>
            <person name="Piumi F."/>
            <person name="Punt P.J."/>
            <person name="Ram A.F."/>
            <person name="Ramon A."/>
            <person name="Rauscher S."/>
            <person name="Record E."/>
            <person name="Riano-Pachon D.M."/>
            <person name="Robert V."/>
            <person name="Roehrig J."/>
            <person name="Ruller R."/>
            <person name="Salamov A."/>
            <person name="Salih N.S."/>
            <person name="Samson R.A."/>
            <person name="Sandor E."/>
            <person name="Sanguinetti M."/>
            <person name="Schuetze T."/>
            <person name="Sepcic K."/>
            <person name="Shelest E."/>
            <person name="Sherlock G."/>
            <person name="Sophianopoulou V."/>
            <person name="Squina F.M."/>
            <person name="Sun H."/>
            <person name="Susca A."/>
            <person name="Todd R.B."/>
            <person name="Tsang A."/>
            <person name="Unkles S.E."/>
            <person name="van de Wiele N."/>
            <person name="van Rossen-Uffink D."/>
            <person name="Oliveira J.V."/>
            <person name="Vesth T.C."/>
            <person name="Visser J."/>
            <person name="Yu J.-H."/>
            <person name="Zhou M."/>
            <person name="Andersen M.R."/>
            <person name="Archer D.B."/>
            <person name="Baker S.E."/>
            <person name="Benoit I."/>
            <person name="Brakhage A.A."/>
            <person name="Braus G.H."/>
            <person name="Fischer R."/>
            <person name="Frisvad J.C."/>
            <person name="Goldman G.H."/>
            <person name="Houbraken J."/>
            <person name="Oakley B."/>
            <person name="Pocsi I."/>
            <person name="Scazzocchio C."/>
            <person name="Seiboth B."/>
            <person name="vanKuyk P.A."/>
            <person name="Wortman J."/>
            <person name="Dyer P.S."/>
            <person name="Grigoriev I.V."/>
        </authorList>
    </citation>
    <scope>NUCLEOTIDE SEQUENCE [LARGE SCALE GENOMIC DNA]</scope>
    <source>
        <strain evidence="4">CBS 516.65</strain>
    </source>
</reference>
<dbReference type="RefSeq" id="XP_022395277.1">
    <property type="nucleotide sequence ID" value="XM_022547997.1"/>
</dbReference>